<feature type="non-terminal residue" evidence="2">
    <location>
        <position position="178"/>
    </location>
</feature>
<evidence type="ECO:0000313" key="2">
    <source>
        <dbReference type="EMBL" id="EJF76326.1"/>
    </source>
</evidence>
<dbReference type="Proteomes" id="UP000008748">
    <property type="component" value="Unassembled WGS sequence"/>
</dbReference>
<feature type="compositionally biased region" description="Basic and acidic residues" evidence="1">
    <location>
        <begin position="123"/>
        <end position="142"/>
    </location>
</feature>
<dbReference type="AlphaFoldDB" id="J0PUS2"/>
<dbReference type="EMBL" id="AIMC01000020">
    <property type="protein sequence ID" value="EJF76326.1"/>
    <property type="molecule type" value="Genomic_DNA"/>
</dbReference>
<keyword evidence="3" id="KW-1185">Reference proteome</keyword>
<feature type="region of interest" description="Disordered" evidence="1">
    <location>
        <begin position="118"/>
        <end position="142"/>
    </location>
</feature>
<accession>J0PUS2</accession>
<evidence type="ECO:0000256" key="1">
    <source>
        <dbReference type="SAM" id="MobiDB-lite"/>
    </source>
</evidence>
<reference evidence="2 3" key="1">
    <citation type="submission" date="2012-03" db="EMBL/GenBank/DDBJ databases">
        <title>The Genome Sequence of Bartonella birtlesii LL-WM9.</title>
        <authorList>
            <consortium name="The Broad Institute Genome Sequencing Platform"/>
            <consortium name="The Broad Institute Genome Sequencing Center for Infectious Disease"/>
            <person name="Feldgarden M."/>
            <person name="Kirby J."/>
            <person name="Kosoy M."/>
            <person name="Birtles R."/>
            <person name="Probert W.S."/>
            <person name="Chiaraviglio L."/>
            <person name="Young S.K."/>
            <person name="Zeng Q."/>
            <person name="Gargeya S."/>
            <person name="Fitzgerald M."/>
            <person name="Haas B."/>
            <person name="Abouelleil A."/>
            <person name="Alvarado L."/>
            <person name="Arachchi H.M."/>
            <person name="Berlin A."/>
            <person name="Chapman S.B."/>
            <person name="Gearin G."/>
            <person name="Goldberg J."/>
            <person name="Griggs A."/>
            <person name="Gujja S."/>
            <person name="Hansen M."/>
            <person name="Heiman D."/>
            <person name="Howarth C."/>
            <person name="Larimer J."/>
            <person name="Lui A."/>
            <person name="MacDonald P.J.P."/>
            <person name="McCowen C."/>
            <person name="Montmayeur A."/>
            <person name="Murphy C."/>
            <person name="Neiman D."/>
            <person name="Pearson M."/>
            <person name="Priest M."/>
            <person name="Roberts A."/>
            <person name="Saif S."/>
            <person name="Shea T."/>
            <person name="Sisk P."/>
            <person name="Stolte C."/>
            <person name="Sykes S."/>
            <person name="Wortman J."/>
            <person name="Nusbaum C."/>
            <person name="Birren B."/>
        </authorList>
    </citation>
    <scope>NUCLEOTIDE SEQUENCE [LARGE SCALE GENOMIC DNA]</scope>
    <source>
        <strain evidence="2 3">LL-WM9</strain>
    </source>
</reference>
<dbReference type="HOGENOM" id="CLU_113118_0_0_5"/>
<comment type="caution">
    <text evidence="2">The sequence shown here is derived from an EMBL/GenBank/DDBJ whole genome shotgun (WGS) entry which is preliminary data.</text>
</comment>
<feature type="compositionally biased region" description="Basic and acidic residues" evidence="1">
    <location>
        <begin position="84"/>
        <end position="94"/>
    </location>
</feature>
<proteinExistence type="predicted"/>
<name>J0PUS2_9HYPH</name>
<protein>
    <recommendedName>
        <fullName evidence="4">Protein TolA</fullName>
    </recommendedName>
</protein>
<evidence type="ECO:0000313" key="3">
    <source>
        <dbReference type="Proteomes" id="UP000008748"/>
    </source>
</evidence>
<organism evidence="2 3">
    <name type="scientific">Bartonella birtlesii LL-WM9</name>
    <dbReference type="NCBI Taxonomy" id="1094552"/>
    <lineage>
        <taxon>Bacteria</taxon>
        <taxon>Pseudomonadati</taxon>
        <taxon>Pseudomonadota</taxon>
        <taxon>Alphaproteobacteria</taxon>
        <taxon>Hyphomicrobiales</taxon>
        <taxon>Bartonellaceae</taxon>
        <taxon>Bartonella</taxon>
    </lineage>
</organism>
<evidence type="ECO:0008006" key="4">
    <source>
        <dbReference type="Google" id="ProtNLM"/>
    </source>
</evidence>
<gene>
    <name evidence="2" type="ORF">ME7_00870</name>
</gene>
<feature type="region of interest" description="Disordered" evidence="1">
    <location>
        <begin position="80"/>
        <end position="106"/>
    </location>
</feature>
<sequence length="178" mass="19870">MQGMEMNKDSYHSMKRGLALSLGIHVIFIIWGAISFINPVSLPQQLEVIPITLAPLSQELSSQQGAVDAPLRAIPAVKPTIQPQEKEDARHVGEGEMDSLMPFKEKEKPRFIETASSLLGQEKTPEKPLEELTKAEREETKIEALPERLEQKVETVAEALPERLEQKVEAVAEALPER</sequence>